<gene>
    <name evidence="3" type="ORF">HYALB_00004295</name>
</gene>
<feature type="domain" description="Nephrocystin 3-like N-terminal" evidence="2">
    <location>
        <begin position="152"/>
        <end position="247"/>
    </location>
</feature>
<keyword evidence="1" id="KW-0677">Repeat</keyword>
<sequence>MLYASILEFLVQAGLYFEQKTSTRIVKSIFQLEEVTTKYVADIKGKSNEVEGYVRLIVGESIGQTESKLGLIEGNLAKLDLTLQTHNAADLQSNRAADERHRGLQKIWEELHEPITRIANQLSSRDDSLKETDRLAIFDWLSQVPSVTTAANIVEQLSCSAADLPVRLCVVDLYMERKKEAKGRRPEKLELEDCVQIILNLLEDNPATIILDGLDECDPTLRQDLLDALRTIIQKASNVVKAFVSSRDDHDLVHRLSQTPNLYIRASDNKEDITNFVVSGVDEAIRKEKILCGNVPSSLRETIVSTLVSQSNGMFRLVSLHIDSLCNPDWIKTRANVLESLKHLPVDLKRSHDTILERVQQSQAPNPMIAERTLKWLLCSREQLGSDSFLIAVQSVFDDDSILGISDILSICCNLVVYDSETDQFRFVHLSVREHLEGSESYSTTASNALAAGRCLSWLLTAGQVVGDKCLIWENTKDSASSHFSVSNTSQFWQHADTYWPEYARLAGQLRKEGHLKMLLRQFLLHDSRDSQRDRLIFGAWVTRTSQKYWKSYHYSRSSPALLLHRRYYFSSLRVDPASDPLIVACTFDFSEIVSELISTKPWSLVGGHAAVVYHSHDSLKVILQSVGQQGFEARHLTKLVVQAASLGNEKHLEFIMSKMEDGVFTSDDLYEVIKEVSFERLPLEETSLEILFRNNPNLQITEDIPKLAFESFNYWHERKTAQSTVHKLLQIPTLDMGQVLQISKMTRETMDNDLLSKERGEYYLHLLLKRNARLTEGAVRVLLESCHVDMVGLVLKYQSIDVVDWVIAAAARNIKDGEGIMEMLLERELETQELTLATIDT</sequence>
<evidence type="ECO:0000256" key="1">
    <source>
        <dbReference type="ARBA" id="ARBA00022737"/>
    </source>
</evidence>
<dbReference type="Proteomes" id="UP000701801">
    <property type="component" value="Unassembled WGS sequence"/>
</dbReference>
<accession>A0A9N9LY83</accession>
<dbReference type="EMBL" id="CAJVRM010000727">
    <property type="protein sequence ID" value="CAG8983495.1"/>
    <property type="molecule type" value="Genomic_DNA"/>
</dbReference>
<organism evidence="3 4">
    <name type="scientific">Hymenoscyphus albidus</name>
    <dbReference type="NCBI Taxonomy" id="595503"/>
    <lineage>
        <taxon>Eukaryota</taxon>
        <taxon>Fungi</taxon>
        <taxon>Dikarya</taxon>
        <taxon>Ascomycota</taxon>
        <taxon>Pezizomycotina</taxon>
        <taxon>Leotiomycetes</taxon>
        <taxon>Helotiales</taxon>
        <taxon>Helotiaceae</taxon>
        <taxon>Hymenoscyphus</taxon>
    </lineage>
</organism>
<comment type="caution">
    <text evidence="3">The sequence shown here is derived from an EMBL/GenBank/DDBJ whole genome shotgun (WGS) entry which is preliminary data.</text>
</comment>
<evidence type="ECO:0000313" key="4">
    <source>
        <dbReference type="Proteomes" id="UP000701801"/>
    </source>
</evidence>
<evidence type="ECO:0000259" key="2">
    <source>
        <dbReference type="Pfam" id="PF24883"/>
    </source>
</evidence>
<dbReference type="PANTHER" id="PTHR10039:SF16">
    <property type="entry name" value="GPI INOSITOL-DEACYLASE"/>
    <property type="match status" value="1"/>
</dbReference>
<keyword evidence="4" id="KW-1185">Reference proteome</keyword>
<reference evidence="3" key="1">
    <citation type="submission" date="2021-07" db="EMBL/GenBank/DDBJ databases">
        <authorList>
            <person name="Durling M."/>
        </authorList>
    </citation>
    <scope>NUCLEOTIDE SEQUENCE</scope>
</reference>
<evidence type="ECO:0000313" key="3">
    <source>
        <dbReference type="EMBL" id="CAG8983495.1"/>
    </source>
</evidence>
<dbReference type="AlphaFoldDB" id="A0A9N9LY83"/>
<dbReference type="InterPro" id="IPR056884">
    <property type="entry name" value="NPHP3-like_N"/>
</dbReference>
<proteinExistence type="predicted"/>
<protein>
    <recommendedName>
        <fullName evidence="2">Nephrocystin 3-like N-terminal domain-containing protein</fullName>
    </recommendedName>
</protein>
<name>A0A9N9LY83_9HELO</name>
<dbReference type="Pfam" id="PF24883">
    <property type="entry name" value="NPHP3_N"/>
    <property type="match status" value="1"/>
</dbReference>
<dbReference type="OrthoDB" id="7464126at2759"/>
<dbReference type="PANTHER" id="PTHR10039">
    <property type="entry name" value="AMELOGENIN"/>
    <property type="match status" value="1"/>
</dbReference>